<dbReference type="EMBL" id="CP012109">
    <property type="protein sequence ID" value="AKQ67527.1"/>
    <property type="molecule type" value="Genomic_DNA"/>
</dbReference>
<feature type="region of interest" description="Disordered" evidence="1">
    <location>
        <begin position="36"/>
        <end position="55"/>
    </location>
</feature>
<keyword evidence="4" id="KW-1185">Reference proteome</keyword>
<keyword evidence="2" id="KW-0732">Signal</keyword>
<accession>A0A0H4XH56</accession>
<sequence>MTTRFGMWMAGGLMMSGLLLAPGAAEACEAHQRAAAAKPAKAKQAEPAPSTGDVERPLDVLDSLMAAKCQCDSKADCTCKKGSCECSKCKKPKRQVMDALRGQPAELKLNEARYDASAGIFI</sequence>
<feature type="signal peptide" evidence="2">
    <location>
        <begin position="1"/>
        <end position="27"/>
    </location>
</feature>
<protein>
    <submittedName>
        <fullName evidence="3">Metallothionein</fullName>
    </submittedName>
</protein>
<dbReference type="RefSeq" id="WP_002639101.1">
    <property type="nucleotide sequence ID" value="NZ_CP012109.1"/>
</dbReference>
<dbReference type="KEGG" id="mym:A176_004439"/>
<organism evidence="3 4">
    <name type="scientific">Pseudomyxococcus hansupus</name>
    <dbReference type="NCBI Taxonomy" id="1297742"/>
    <lineage>
        <taxon>Bacteria</taxon>
        <taxon>Pseudomonadati</taxon>
        <taxon>Myxococcota</taxon>
        <taxon>Myxococcia</taxon>
        <taxon>Myxococcales</taxon>
        <taxon>Cystobacterineae</taxon>
        <taxon>Myxococcaceae</taxon>
        <taxon>Pseudomyxococcus</taxon>
    </lineage>
</organism>
<evidence type="ECO:0000313" key="3">
    <source>
        <dbReference type="EMBL" id="AKQ67527.1"/>
    </source>
</evidence>
<dbReference type="PATRIC" id="fig|1297742.4.peg.4481"/>
<evidence type="ECO:0000313" key="4">
    <source>
        <dbReference type="Proteomes" id="UP000009026"/>
    </source>
</evidence>
<dbReference type="AlphaFoldDB" id="A0A0H4XH56"/>
<evidence type="ECO:0000256" key="2">
    <source>
        <dbReference type="SAM" id="SignalP"/>
    </source>
</evidence>
<reference evidence="3 4" key="1">
    <citation type="journal article" date="2016" name="PLoS ONE">
        <title>Complete Genome Sequence and Comparative Genomics of a Novel Myxobacterium Myxococcus hansupus.</title>
        <authorList>
            <person name="Sharma G."/>
            <person name="Narwani T."/>
            <person name="Subramanian S."/>
        </authorList>
    </citation>
    <scope>NUCLEOTIDE SEQUENCE [LARGE SCALE GENOMIC DNA]</scope>
    <source>
        <strain evidence="4">mixupus</strain>
    </source>
</reference>
<dbReference type="Proteomes" id="UP000009026">
    <property type="component" value="Chromosome"/>
</dbReference>
<gene>
    <name evidence="3" type="ORF">A176_004439</name>
</gene>
<name>A0A0H4XH56_9BACT</name>
<evidence type="ECO:0000256" key="1">
    <source>
        <dbReference type="SAM" id="MobiDB-lite"/>
    </source>
</evidence>
<proteinExistence type="predicted"/>
<feature type="chain" id="PRO_5005212734" evidence="2">
    <location>
        <begin position="28"/>
        <end position="122"/>
    </location>
</feature>